<feature type="domain" description="Bacterial transcriptional activator" evidence="2">
    <location>
        <begin position="121"/>
        <end position="251"/>
    </location>
</feature>
<dbReference type="InterPro" id="IPR011990">
    <property type="entry name" value="TPR-like_helical_dom_sf"/>
</dbReference>
<sequence length="444" mass="53699">MAKLEIYVLGNLKIDWENKHILEKLSDKAIGLFCYLAVNKGKKLSRDKLAAYFWDSSNINSARYNLRYNLWTLRKVIKQDENGKDILLSKKDICMINPEANFYMDIFEINDIFNQIDEKNLHRYKGNLERLKKLYKGEFLEGFYLKKSIEFNDWVFYEREKFQRKYIDILYKLTYLYEANAEYDKAINLLEEMIMINPLKEEIYVQLIKVYIKIGDRKAALNQYERCCTILREELNIGPMEHTKKLYEKIKETNVEFNKFNTLEEKLIEHKINTNFQIILYSKEKFKRIRESLSKEKEKTIINNPCYPLNNIEYYWISNLVEKIIFRYHKKDLKQLEDYYWQDILRIQSGVLRIDENLVVKDYLSVKTEKNRIFNGIEHLINELLKISSIIILIEDFHYMDADSFECLKYYLFKNQNMPIEIILCGNKKNKKIEELKKYMNITE</sequence>
<dbReference type="InterPro" id="IPR019734">
    <property type="entry name" value="TPR_rpt"/>
</dbReference>
<feature type="repeat" description="TPR" evidence="1">
    <location>
        <begin position="167"/>
        <end position="200"/>
    </location>
</feature>
<reference evidence="3 4" key="1">
    <citation type="submission" date="2019-03" db="EMBL/GenBank/DDBJ databases">
        <title>Genomic Encyclopedia of Type Strains, Phase IV (KMG-IV): sequencing the most valuable type-strain genomes for metagenomic binning, comparative biology and taxonomic classification.</title>
        <authorList>
            <person name="Goeker M."/>
        </authorList>
    </citation>
    <scope>NUCLEOTIDE SEQUENCE [LARGE SCALE GENOMIC DNA]</scope>
    <source>
        <strain evidence="3 4">DSM 102940</strain>
    </source>
</reference>
<accession>A0A4V2SC43</accession>
<dbReference type="GO" id="GO:0006355">
    <property type="term" value="P:regulation of DNA-templated transcription"/>
    <property type="evidence" value="ECO:0007669"/>
    <property type="project" value="InterPro"/>
</dbReference>
<comment type="caution">
    <text evidence="3">The sequence shown here is derived from an EMBL/GenBank/DDBJ whole genome shotgun (WGS) entry which is preliminary data.</text>
</comment>
<dbReference type="RefSeq" id="WP_132243539.1">
    <property type="nucleotide sequence ID" value="NZ_SLWV01000005.1"/>
</dbReference>
<dbReference type="InterPro" id="IPR016032">
    <property type="entry name" value="Sig_transdc_resp-reg_C-effctor"/>
</dbReference>
<dbReference type="Proteomes" id="UP000294919">
    <property type="component" value="Unassembled WGS sequence"/>
</dbReference>
<dbReference type="InterPro" id="IPR005158">
    <property type="entry name" value="BTAD"/>
</dbReference>
<dbReference type="InterPro" id="IPR051677">
    <property type="entry name" value="AfsR-DnrI-RedD_regulator"/>
</dbReference>
<dbReference type="EMBL" id="SLWV01000005">
    <property type="protein sequence ID" value="TCO77940.1"/>
    <property type="molecule type" value="Genomic_DNA"/>
</dbReference>
<dbReference type="OrthoDB" id="190810at2"/>
<dbReference type="Gene3D" id="1.25.40.10">
    <property type="entry name" value="Tetratricopeptide repeat domain"/>
    <property type="match status" value="1"/>
</dbReference>
<dbReference type="SMART" id="SM01043">
    <property type="entry name" value="BTAD"/>
    <property type="match status" value="1"/>
</dbReference>
<keyword evidence="1" id="KW-0802">TPR repeat</keyword>
<keyword evidence="3" id="KW-0238">DNA-binding</keyword>
<dbReference type="PANTHER" id="PTHR35807">
    <property type="entry name" value="TRANSCRIPTIONAL REGULATOR REDD-RELATED"/>
    <property type="match status" value="1"/>
</dbReference>
<gene>
    <name evidence="3" type="ORF">EV214_10536</name>
</gene>
<dbReference type="GO" id="GO:0003677">
    <property type="term" value="F:DNA binding"/>
    <property type="evidence" value="ECO:0007669"/>
    <property type="project" value="UniProtKB-KW"/>
</dbReference>
<dbReference type="SUPFAM" id="SSF48452">
    <property type="entry name" value="TPR-like"/>
    <property type="match status" value="1"/>
</dbReference>
<dbReference type="PANTHER" id="PTHR35807:SF2">
    <property type="entry name" value="TRANSCRIPTIONAL ACTIVATOR DOMAIN"/>
    <property type="match status" value="1"/>
</dbReference>
<evidence type="ECO:0000313" key="4">
    <source>
        <dbReference type="Proteomes" id="UP000294919"/>
    </source>
</evidence>
<dbReference type="PROSITE" id="PS50005">
    <property type="entry name" value="TPR"/>
    <property type="match status" value="1"/>
</dbReference>
<dbReference type="SUPFAM" id="SSF46894">
    <property type="entry name" value="C-terminal effector domain of the bipartite response regulators"/>
    <property type="match status" value="1"/>
</dbReference>
<name>A0A4V2SC43_9FIRM</name>
<evidence type="ECO:0000256" key="1">
    <source>
        <dbReference type="PROSITE-ProRule" id="PRU00339"/>
    </source>
</evidence>
<evidence type="ECO:0000313" key="3">
    <source>
        <dbReference type="EMBL" id="TCO77940.1"/>
    </source>
</evidence>
<dbReference type="InterPro" id="IPR036388">
    <property type="entry name" value="WH-like_DNA-bd_sf"/>
</dbReference>
<dbReference type="Pfam" id="PF03704">
    <property type="entry name" value="BTAD"/>
    <property type="match status" value="1"/>
</dbReference>
<organism evidence="3 4">
    <name type="scientific">Marinisporobacter balticus</name>
    <dbReference type="NCBI Taxonomy" id="2018667"/>
    <lineage>
        <taxon>Bacteria</taxon>
        <taxon>Bacillati</taxon>
        <taxon>Bacillota</taxon>
        <taxon>Clostridia</taxon>
        <taxon>Peptostreptococcales</taxon>
        <taxon>Thermotaleaceae</taxon>
        <taxon>Marinisporobacter</taxon>
    </lineage>
</organism>
<evidence type="ECO:0000259" key="2">
    <source>
        <dbReference type="SMART" id="SM01043"/>
    </source>
</evidence>
<dbReference type="Gene3D" id="1.10.10.10">
    <property type="entry name" value="Winged helix-like DNA-binding domain superfamily/Winged helix DNA-binding domain"/>
    <property type="match status" value="1"/>
</dbReference>
<dbReference type="AlphaFoldDB" id="A0A4V2SC43"/>
<keyword evidence="4" id="KW-1185">Reference proteome</keyword>
<proteinExistence type="predicted"/>
<protein>
    <submittedName>
        <fullName evidence="3">DNA-binding SARP family transcriptional activator</fullName>
    </submittedName>
</protein>